<comment type="subunit">
    <text evidence="10">Tetramer of two alpha and two beta subunits.</text>
</comment>
<gene>
    <name evidence="10" type="primary">glyS</name>
    <name evidence="12" type="ORF">AT15_02505</name>
</gene>
<proteinExistence type="inferred from homology"/>
<dbReference type="PROSITE" id="PS50861">
    <property type="entry name" value="AA_TRNA_LIGASE_II_GLYAB"/>
    <property type="match status" value="1"/>
</dbReference>
<dbReference type="Pfam" id="PF05746">
    <property type="entry name" value="DALR_1"/>
    <property type="match status" value="1"/>
</dbReference>
<evidence type="ECO:0000313" key="13">
    <source>
        <dbReference type="Proteomes" id="UP000077339"/>
    </source>
</evidence>
<dbReference type="Proteomes" id="UP000077339">
    <property type="component" value="Unassembled WGS sequence"/>
</dbReference>
<evidence type="ECO:0000256" key="4">
    <source>
        <dbReference type="ARBA" id="ARBA00022598"/>
    </source>
</evidence>
<dbReference type="NCBIfam" id="TIGR00211">
    <property type="entry name" value="glyS"/>
    <property type="match status" value="1"/>
</dbReference>
<comment type="catalytic activity">
    <reaction evidence="9 10">
        <text>tRNA(Gly) + glycine + ATP = glycyl-tRNA(Gly) + AMP + diphosphate</text>
        <dbReference type="Rhea" id="RHEA:16013"/>
        <dbReference type="Rhea" id="RHEA-COMP:9664"/>
        <dbReference type="Rhea" id="RHEA-COMP:9683"/>
        <dbReference type="ChEBI" id="CHEBI:30616"/>
        <dbReference type="ChEBI" id="CHEBI:33019"/>
        <dbReference type="ChEBI" id="CHEBI:57305"/>
        <dbReference type="ChEBI" id="CHEBI:78442"/>
        <dbReference type="ChEBI" id="CHEBI:78522"/>
        <dbReference type="ChEBI" id="CHEBI:456215"/>
        <dbReference type="EC" id="6.1.1.14"/>
    </reaction>
</comment>
<comment type="similarity">
    <text evidence="2 10">Belongs to the class-II aminoacyl-tRNA synthetase family.</text>
</comment>
<dbReference type="PRINTS" id="PR01045">
    <property type="entry name" value="TRNASYNTHGB"/>
</dbReference>
<name>A0A182C8A7_9BACT</name>
<dbReference type="EMBL" id="JFHK01000002">
    <property type="protein sequence ID" value="OAA31716.1"/>
    <property type="molecule type" value="Genomic_DNA"/>
</dbReference>
<sequence length="682" mass="79008">MMTCKALLEVGVEELPSTEVKNLTKQLNEQLEILLNNYKLKYESIRTFVGSRRFGVLIDGLLEKQEDFFEEKRGPAKKISFENGEPTRALEGFLRANNATVEDVVVKEIKGIPYVFLKRTVRGKNTEELLPVVFKDLLNSLKFRKPMRWGVDDFSFVRPVKWIVAMLNDKVIEFEAFGKKASNWSKGHRFFFDKVEVNAETYFENLRKALVLADIQDRKARVLNELKRVENELNAKIPVDEELLEEVVSLTEYPTAVVGEFLEKYLELPPEVIIVTIKHHQRTFPVYLKGELSKEFVAFQDGPGDPKGNVKRGYEEVINARLEDAHFYYYKDLSKPLDSYNETLKDILFQRSLGSMYDKTLRIRKLSDAISEKLFSKPEERAQILRTAELSKADLGTRIVYEFPELQGTMGRIYALKSGEPEEVAQGIEEHYKDNVAEIQTLSGAVVGIADRIDTIVGNFFLGNIPSGSKDPYGIRRKFQFVFNIFCNLGWYIDIKDLYRHAAEIYGFDYEKFSDKLETFTQNRYENFLMEKGYSIRIARAVNSWWNLPYNGELVASALKSIVGNAEFNNLLIAYQRVHNISKKHDSTRFDGRLFLKEEEKSLFNEYLKVYDSLKKHIDEHKFDSAIEDLVSLKEPIDKYFDNVFVMDNQPDIRLNRLGFLKALDELFLKIADFSQLLDEGV</sequence>
<dbReference type="GO" id="GO:0005829">
    <property type="term" value="C:cytosol"/>
    <property type="evidence" value="ECO:0007669"/>
    <property type="project" value="TreeGrafter"/>
</dbReference>
<dbReference type="GO" id="GO:0004814">
    <property type="term" value="F:arginine-tRNA ligase activity"/>
    <property type="evidence" value="ECO:0007669"/>
    <property type="project" value="InterPro"/>
</dbReference>
<keyword evidence="6 10" id="KW-0067">ATP-binding</keyword>
<dbReference type="PANTHER" id="PTHR30075:SF2">
    <property type="entry name" value="GLYCINE--TRNA LIGASE, CHLOROPLASTIC_MITOCHONDRIAL 2"/>
    <property type="match status" value="1"/>
</dbReference>
<dbReference type="InterPro" id="IPR006194">
    <property type="entry name" value="Gly-tRNA-synth_heterodimer"/>
</dbReference>
<comment type="caution">
    <text evidence="12">The sequence shown here is derived from an EMBL/GenBank/DDBJ whole genome shotgun (WGS) entry which is preliminary data.</text>
</comment>
<comment type="subcellular location">
    <subcellularLocation>
        <location evidence="1 10">Cytoplasm</location>
    </subcellularLocation>
</comment>
<dbReference type="GO" id="GO:0005524">
    <property type="term" value="F:ATP binding"/>
    <property type="evidence" value="ECO:0007669"/>
    <property type="project" value="UniProtKB-UniRule"/>
</dbReference>
<evidence type="ECO:0000256" key="5">
    <source>
        <dbReference type="ARBA" id="ARBA00022741"/>
    </source>
</evidence>
<dbReference type="GO" id="GO:0004820">
    <property type="term" value="F:glycine-tRNA ligase activity"/>
    <property type="evidence" value="ECO:0007669"/>
    <property type="project" value="UniProtKB-UniRule"/>
</dbReference>
<evidence type="ECO:0000259" key="11">
    <source>
        <dbReference type="Pfam" id="PF05746"/>
    </source>
</evidence>
<keyword evidence="13" id="KW-1185">Reference proteome</keyword>
<accession>A0A182C8A7</accession>
<dbReference type="InterPro" id="IPR015944">
    <property type="entry name" value="Gly-tRNA-synth_bsu"/>
</dbReference>
<evidence type="ECO:0000256" key="2">
    <source>
        <dbReference type="ARBA" id="ARBA00008226"/>
    </source>
</evidence>
<dbReference type="OrthoDB" id="9775440at2"/>
<protein>
    <recommendedName>
        <fullName evidence="10">Glycine--tRNA ligase beta subunit</fullName>
        <ecNumber evidence="10">6.1.1.14</ecNumber>
    </recommendedName>
    <alternativeName>
        <fullName evidence="10">Glycyl-tRNA synthetase beta subunit</fullName>
        <shortName evidence="10">GlyRS</shortName>
    </alternativeName>
</protein>
<dbReference type="InterPro" id="IPR008909">
    <property type="entry name" value="DALR_anticod-bd"/>
</dbReference>
<dbReference type="AlphaFoldDB" id="A0A182C8A7"/>
<evidence type="ECO:0000256" key="3">
    <source>
        <dbReference type="ARBA" id="ARBA00022490"/>
    </source>
</evidence>
<organism evidence="12 13">
    <name type="scientific">Kosmotoga arenicorallina S304</name>
    <dbReference type="NCBI Taxonomy" id="1453497"/>
    <lineage>
        <taxon>Bacteria</taxon>
        <taxon>Thermotogati</taxon>
        <taxon>Thermotogota</taxon>
        <taxon>Thermotogae</taxon>
        <taxon>Kosmotogales</taxon>
        <taxon>Kosmotogaceae</taxon>
        <taxon>Kosmotoga</taxon>
    </lineage>
</organism>
<keyword evidence="4 10" id="KW-0436">Ligase</keyword>
<keyword evidence="5 10" id="KW-0547">Nucleotide-binding</keyword>
<dbReference type="HAMAP" id="MF_00255">
    <property type="entry name" value="Gly_tRNA_synth_beta"/>
    <property type="match status" value="1"/>
</dbReference>
<dbReference type="STRING" id="1453497.AT15_02505"/>
<dbReference type="PANTHER" id="PTHR30075">
    <property type="entry name" value="GLYCYL-TRNA SYNTHETASE"/>
    <property type="match status" value="1"/>
</dbReference>
<evidence type="ECO:0000256" key="10">
    <source>
        <dbReference type="HAMAP-Rule" id="MF_00255"/>
    </source>
</evidence>
<evidence type="ECO:0000256" key="1">
    <source>
        <dbReference type="ARBA" id="ARBA00004496"/>
    </source>
</evidence>
<keyword evidence="8 10" id="KW-0030">Aminoacyl-tRNA synthetase</keyword>
<dbReference type="SUPFAM" id="SSF109604">
    <property type="entry name" value="HD-domain/PDEase-like"/>
    <property type="match status" value="1"/>
</dbReference>
<dbReference type="Pfam" id="PF02092">
    <property type="entry name" value="tRNA_synt_2f"/>
    <property type="match status" value="1"/>
</dbReference>
<evidence type="ECO:0000256" key="8">
    <source>
        <dbReference type="ARBA" id="ARBA00023146"/>
    </source>
</evidence>
<dbReference type="GO" id="GO:0006420">
    <property type="term" value="P:arginyl-tRNA aminoacylation"/>
    <property type="evidence" value="ECO:0007669"/>
    <property type="project" value="InterPro"/>
</dbReference>
<feature type="domain" description="DALR anticodon binding" evidence="11">
    <location>
        <begin position="572"/>
        <end position="667"/>
    </location>
</feature>
<dbReference type="PATRIC" id="fig|1453497.3.peg.498"/>
<evidence type="ECO:0000256" key="6">
    <source>
        <dbReference type="ARBA" id="ARBA00022840"/>
    </source>
</evidence>
<evidence type="ECO:0000313" key="12">
    <source>
        <dbReference type="EMBL" id="OAA31716.1"/>
    </source>
</evidence>
<dbReference type="EC" id="6.1.1.14" evidence="10"/>
<keyword evidence="7 10" id="KW-0648">Protein biosynthesis</keyword>
<evidence type="ECO:0000256" key="9">
    <source>
        <dbReference type="ARBA" id="ARBA00047937"/>
    </source>
</evidence>
<evidence type="ECO:0000256" key="7">
    <source>
        <dbReference type="ARBA" id="ARBA00022917"/>
    </source>
</evidence>
<reference evidence="12 13" key="1">
    <citation type="submission" date="2014-02" db="EMBL/GenBank/DDBJ databases">
        <title>Kosmotoga genome sequencing.</title>
        <authorList>
            <person name="Pollo S.M."/>
            <person name="Charchuk R."/>
            <person name="Nesbo C.L."/>
        </authorList>
    </citation>
    <scope>NUCLEOTIDE SEQUENCE [LARGE SCALE GENOMIC DNA]</scope>
    <source>
        <strain evidence="12 13">S304</strain>
    </source>
</reference>
<dbReference type="GO" id="GO:0006426">
    <property type="term" value="P:glycyl-tRNA aminoacylation"/>
    <property type="evidence" value="ECO:0007669"/>
    <property type="project" value="UniProtKB-UniRule"/>
</dbReference>
<keyword evidence="3 10" id="KW-0963">Cytoplasm</keyword>